<feature type="compositionally biased region" description="Low complexity" evidence="1">
    <location>
        <begin position="143"/>
        <end position="159"/>
    </location>
</feature>
<feature type="region of interest" description="Disordered" evidence="1">
    <location>
        <begin position="143"/>
        <end position="178"/>
    </location>
</feature>
<protein>
    <submittedName>
        <fullName evidence="2">Uncharacterized protein</fullName>
    </submittedName>
</protein>
<comment type="caution">
    <text evidence="2">The sequence shown here is derived from an EMBL/GenBank/DDBJ whole genome shotgun (WGS) entry which is preliminary data.</text>
</comment>
<name>A0AA39M3U2_9BILA</name>
<gene>
    <name evidence="2" type="ORF">QR680_014296</name>
</gene>
<dbReference type="AlphaFoldDB" id="A0AA39M3U2"/>
<reference evidence="2" key="1">
    <citation type="submission" date="2023-06" db="EMBL/GenBank/DDBJ databases">
        <title>Genomic analysis of the entomopathogenic nematode Steinernema hermaphroditum.</title>
        <authorList>
            <person name="Schwarz E.M."/>
            <person name="Heppert J.K."/>
            <person name="Baniya A."/>
            <person name="Schwartz H.T."/>
            <person name="Tan C.-H."/>
            <person name="Antoshechkin I."/>
            <person name="Sternberg P.W."/>
            <person name="Goodrich-Blair H."/>
            <person name="Dillman A.R."/>
        </authorList>
    </citation>
    <scope>NUCLEOTIDE SEQUENCE</scope>
    <source>
        <strain evidence="2">PS9179</strain>
        <tissue evidence="2">Whole animal</tissue>
    </source>
</reference>
<feature type="region of interest" description="Disordered" evidence="1">
    <location>
        <begin position="1"/>
        <end position="27"/>
    </location>
</feature>
<evidence type="ECO:0000256" key="1">
    <source>
        <dbReference type="SAM" id="MobiDB-lite"/>
    </source>
</evidence>
<dbReference type="Proteomes" id="UP001175271">
    <property type="component" value="Unassembled WGS sequence"/>
</dbReference>
<dbReference type="EMBL" id="JAUCMV010000002">
    <property type="protein sequence ID" value="KAK0419733.1"/>
    <property type="molecule type" value="Genomic_DNA"/>
</dbReference>
<proteinExistence type="predicted"/>
<evidence type="ECO:0000313" key="2">
    <source>
        <dbReference type="EMBL" id="KAK0419733.1"/>
    </source>
</evidence>
<keyword evidence="3" id="KW-1185">Reference proteome</keyword>
<feature type="compositionally biased region" description="Basic and acidic residues" evidence="1">
    <location>
        <begin position="169"/>
        <end position="178"/>
    </location>
</feature>
<accession>A0AA39M3U2</accession>
<sequence>MHRLSYSNARDDARPDANGPRIPGHLKSRISKYPRRGVAEQNRLGGLVSVNARVCPTAYVTDGDHVVPDTYTEPVRGTLGSRITKISQSGVTNGPISHSAEGHLNHYDQDDDALSVLYDHGRGYHTSQAVHHLPLPSAYHGFSSSTLGSTSTTSNNLQSRISRCPTSRSCERRPTRHDQEHAPFNATVHWSPVDSNANQVMRTLQDEDNDRCPYYIGDGNRLQIRERRVTIQLLDSLWKADGINTVWKESGLLKSTNGNMRGRHGQHMWDEYTRRYSTILRTNWPSTNSRTLIDELKWKMMQLENSHPIFCIGATSIPVFDFHGSANLKGMDVPRVLKFDNVDQIDVEKLTGGMLQFLDPTQFHRNKEYLLAEFNKKLSIPKKTEAMDRRLLQQIVDKGYVFRSFPRRQCANCSPGCTSDFEEFWGKHLFPPWIPFDKRTGFALTEDPGICPFVCRLCSTFHGMDSKKSCFDGDRTPLRNVRFVIDEMGEAEEPIHPVFSVDGFRSSLTKLVDLAKAYDNFSILVISSGHRLALQDLDKLCLEMNYDVAITGNLINRHQQYQRLREMLRQELAALESIVDDSWPPLACDSIRSLWNDYKRKVDEVERKVHELQYRLHMCAFGYRGDGAEVISSSYDKPDQRLDMPLKNKMLFVTEDFSGLNAEMLEAFDLILFDGVETQRKKELFKVAVWNVRKRIELRSRDPLYRDLGSKYFSPVPRVIVVNNADLVNANMV</sequence>
<evidence type="ECO:0000313" key="3">
    <source>
        <dbReference type="Proteomes" id="UP001175271"/>
    </source>
</evidence>
<organism evidence="2 3">
    <name type="scientific">Steinernema hermaphroditum</name>
    <dbReference type="NCBI Taxonomy" id="289476"/>
    <lineage>
        <taxon>Eukaryota</taxon>
        <taxon>Metazoa</taxon>
        <taxon>Ecdysozoa</taxon>
        <taxon>Nematoda</taxon>
        <taxon>Chromadorea</taxon>
        <taxon>Rhabditida</taxon>
        <taxon>Tylenchina</taxon>
        <taxon>Panagrolaimomorpha</taxon>
        <taxon>Strongyloidoidea</taxon>
        <taxon>Steinernematidae</taxon>
        <taxon>Steinernema</taxon>
    </lineage>
</organism>